<feature type="chain" id="PRO_5041425894" evidence="1">
    <location>
        <begin position="20"/>
        <end position="484"/>
    </location>
</feature>
<feature type="signal peptide" evidence="1">
    <location>
        <begin position="1"/>
        <end position="19"/>
    </location>
</feature>
<evidence type="ECO:0000313" key="2">
    <source>
        <dbReference type="EMBL" id="KAK0621045.1"/>
    </source>
</evidence>
<dbReference type="AlphaFoldDB" id="A0AA39WTI6"/>
<comment type="caution">
    <text evidence="2">The sequence shown here is derived from an EMBL/GenBank/DDBJ whole genome shotgun (WGS) entry which is preliminary data.</text>
</comment>
<evidence type="ECO:0000313" key="3">
    <source>
        <dbReference type="Proteomes" id="UP001175000"/>
    </source>
</evidence>
<dbReference type="Pfam" id="PF08310">
    <property type="entry name" value="LGFP"/>
    <property type="match status" value="1"/>
</dbReference>
<dbReference type="Proteomes" id="UP001175000">
    <property type="component" value="Unassembled WGS sequence"/>
</dbReference>
<evidence type="ECO:0000256" key="1">
    <source>
        <dbReference type="SAM" id="SignalP"/>
    </source>
</evidence>
<gene>
    <name evidence="2" type="ORF">B0T14DRAFT_497452</name>
</gene>
<proteinExistence type="predicted"/>
<keyword evidence="3" id="KW-1185">Reference proteome</keyword>
<dbReference type="InterPro" id="IPR013207">
    <property type="entry name" value="LGFP"/>
</dbReference>
<reference evidence="2" key="1">
    <citation type="submission" date="2023-06" db="EMBL/GenBank/DDBJ databases">
        <title>Genome-scale phylogeny and comparative genomics of the fungal order Sordariales.</title>
        <authorList>
            <consortium name="Lawrence Berkeley National Laboratory"/>
            <person name="Hensen N."/>
            <person name="Bonometti L."/>
            <person name="Westerberg I."/>
            <person name="Brannstrom I.O."/>
            <person name="Guillou S."/>
            <person name="Cros-Aarteil S."/>
            <person name="Calhoun S."/>
            <person name="Haridas S."/>
            <person name="Kuo A."/>
            <person name="Mondo S."/>
            <person name="Pangilinan J."/>
            <person name="Riley R."/>
            <person name="Labutti K."/>
            <person name="Andreopoulos B."/>
            <person name="Lipzen A."/>
            <person name="Chen C."/>
            <person name="Yanf M."/>
            <person name="Daum C."/>
            <person name="Ng V."/>
            <person name="Clum A."/>
            <person name="Steindorff A."/>
            <person name="Ohm R."/>
            <person name="Martin F."/>
            <person name="Silar P."/>
            <person name="Natvig D."/>
            <person name="Lalanne C."/>
            <person name="Gautier V."/>
            <person name="Ament-Velasquez S.L."/>
            <person name="Kruys A."/>
            <person name="Hutchinson M.I."/>
            <person name="Powell A.J."/>
            <person name="Barry K."/>
            <person name="Miller A.N."/>
            <person name="Grigoriev I.V."/>
            <person name="Debuchy R."/>
            <person name="Gladieux P."/>
            <person name="Thoren M.H."/>
            <person name="Johannesson H."/>
        </authorList>
    </citation>
    <scope>NUCLEOTIDE SEQUENCE</scope>
    <source>
        <strain evidence="2">CBS 606.72</strain>
    </source>
</reference>
<protein>
    <submittedName>
        <fullName evidence="2">Uncharacterized protein</fullName>
    </submittedName>
</protein>
<sequence length="484" mass="51893">MRFLFGALLLSIFATWAGAQITGPITLDPWIWYSLKADNVFDAKVAAMGGVLGAPKAAKKREASLGYSRQYDGGTLYTAGGADVAYAVNGDILGRYLTVGGPTGVLGLPTSDWTYVSDNRGWYNTFTNGAIYWTVTTGAWEIHSPIYSWWLSLGGRASWLGYPVTGVQAGSSDTGIEKISAFENGMITYNTNGNGALAAFGYRDLIIAKYNAIGGPKSKIGLPMVRSMPVFLDGLGSARMAFRGGSVWVPLNTARAYAQYQTQIQVRLLGVESLAPSGASSRVAGAVSVFVPSTRAFGTIMKLSDWGFQSPNNRVGRSVYPNFGAGNTNNLLYDGPPTDIIFSAQILEARTSSAAGAANWLATAMGLDIIGRVAEADGAGNPPITIDKAYEGEARSWPFRIGQTAQTQYGASDTVYPWGTLRLLTDTVNQHSQQRGQCINDLSSTNCPWGLRSSTLMTVQASGGGTGPYKFHFVVERWQVWLYL</sequence>
<accession>A0AA39WTI6</accession>
<dbReference type="EMBL" id="JAULSU010000004">
    <property type="protein sequence ID" value="KAK0621045.1"/>
    <property type="molecule type" value="Genomic_DNA"/>
</dbReference>
<keyword evidence="1" id="KW-0732">Signal</keyword>
<name>A0AA39WTI6_9PEZI</name>
<organism evidence="2 3">
    <name type="scientific">Immersiella caudata</name>
    <dbReference type="NCBI Taxonomy" id="314043"/>
    <lineage>
        <taxon>Eukaryota</taxon>
        <taxon>Fungi</taxon>
        <taxon>Dikarya</taxon>
        <taxon>Ascomycota</taxon>
        <taxon>Pezizomycotina</taxon>
        <taxon>Sordariomycetes</taxon>
        <taxon>Sordariomycetidae</taxon>
        <taxon>Sordariales</taxon>
        <taxon>Lasiosphaeriaceae</taxon>
        <taxon>Immersiella</taxon>
    </lineage>
</organism>